<feature type="active site" evidence="6">
    <location>
        <position position="498"/>
    </location>
</feature>
<keyword evidence="9" id="KW-0326">Glycosidase</keyword>
<keyword evidence="13" id="KW-1185">Reference proteome</keyword>
<comment type="similarity">
    <text evidence="3 9">Belongs to the glycosyl hydrolase 47 family.</text>
</comment>
<comment type="pathway">
    <text evidence="2">Protein modification; protein glycosylation.</text>
</comment>
<dbReference type="AlphaFoldDB" id="A0A5Q4C0U4"/>
<dbReference type="Proteomes" id="UP000326340">
    <property type="component" value="Unassembled WGS sequence"/>
</dbReference>
<dbReference type="EC" id="3.2.1.-" evidence="9"/>
<feature type="transmembrane region" description="Helical" evidence="11">
    <location>
        <begin position="12"/>
        <end position="34"/>
    </location>
</feature>
<dbReference type="PRINTS" id="PR00747">
    <property type="entry name" value="GLYHDRLASE47"/>
</dbReference>
<evidence type="ECO:0000256" key="11">
    <source>
        <dbReference type="SAM" id="Phobius"/>
    </source>
</evidence>
<feature type="active site" description="Proton donor" evidence="6">
    <location>
        <position position="454"/>
    </location>
</feature>
<comment type="cofactor">
    <cofactor evidence="1 7">
        <name>Ca(2+)</name>
        <dbReference type="ChEBI" id="CHEBI:29108"/>
    </cofactor>
</comment>
<feature type="active site" description="Proton donor" evidence="6">
    <location>
        <position position="206"/>
    </location>
</feature>
<keyword evidence="7" id="KW-0106">Calcium</keyword>
<evidence type="ECO:0000256" key="8">
    <source>
        <dbReference type="PIRSR" id="PIRSR601382-3"/>
    </source>
</evidence>
<organism evidence="12 13">
    <name type="scientific">Colletotrichum shisoi</name>
    <dbReference type="NCBI Taxonomy" id="2078593"/>
    <lineage>
        <taxon>Eukaryota</taxon>
        <taxon>Fungi</taxon>
        <taxon>Dikarya</taxon>
        <taxon>Ascomycota</taxon>
        <taxon>Pezizomycotina</taxon>
        <taxon>Sordariomycetes</taxon>
        <taxon>Hypocreomycetidae</taxon>
        <taxon>Glomerellales</taxon>
        <taxon>Glomerellaceae</taxon>
        <taxon>Colletotrichum</taxon>
        <taxon>Colletotrichum destructivum species complex</taxon>
    </lineage>
</organism>
<dbReference type="Pfam" id="PF01532">
    <property type="entry name" value="Glyco_hydro_47"/>
    <property type="match status" value="1"/>
</dbReference>
<keyword evidence="5 8" id="KW-1015">Disulfide bond</keyword>
<dbReference type="GO" id="GO:0036503">
    <property type="term" value="P:ERAD pathway"/>
    <property type="evidence" value="ECO:0007669"/>
    <property type="project" value="UniProtKB-ARBA"/>
</dbReference>
<dbReference type="FunFam" id="1.50.10.10:FF:000037">
    <property type="entry name" value="alpha-1,2-Mannosidase"/>
    <property type="match status" value="1"/>
</dbReference>
<protein>
    <recommendedName>
        <fullName evidence="9">alpha-1,2-Mannosidase</fullName>
        <ecNumber evidence="9">3.2.1.-</ecNumber>
    </recommendedName>
</protein>
<dbReference type="GO" id="GO:0005783">
    <property type="term" value="C:endoplasmic reticulum"/>
    <property type="evidence" value="ECO:0007669"/>
    <property type="project" value="TreeGrafter"/>
</dbReference>
<accession>A0A5Q4C0U4</accession>
<dbReference type="GO" id="GO:0005975">
    <property type="term" value="P:carbohydrate metabolic process"/>
    <property type="evidence" value="ECO:0007669"/>
    <property type="project" value="InterPro"/>
</dbReference>
<keyword evidence="11" id="KW-1133">Transmembrane helix</keyword>
<feature type="binding site" evidence="7">
    <location>
        <position position="586"/>
    </location>
    <ligand>
        <name>Ca(2+)</name>
        <dbReference type="ChEBI" id="CHEBI:29108"/>
    </ligand>
</feature>
<feature type="region of interest" description="Disordered" evidence="10">
    <location>
        <begin position="65"/>
        <end position="119"/>
    </location>
</feature>
<evidence type="ECO:0000256" key="7">
    <source>
        <dbReference type="PIRSR" id="PIRSR601382-2"/>
    </source>
</evidence>
<dbReference type="Gene3D" id="1.50.10.10">
    <property type="match status" value="1"/>
</dbReference>
<feature type="disulfide bond" evidence="8">
    <location>
        <begin position="411"/>
        <end position="440"/>
    </location>
</feature>
<comment type="caution">
    <text evidence="12">The sequence shown here is derived from an EMBL/GenBank/DDBJ whole genome shotgun (WGS) entry which is preliminary data.</text>
</comment>
<evidence type="ECO:0000256" key="1">
    <source>
        <dbReference type="ARBA" id="ARBA00001913"/>
    </source>
</evidence>
<keyword evidence="11" id="KW-0812">Transmembrane</keyword>
<dbReference type="InterPro" id="IPR012341">
    <property type="entry name" value="6hp_glycosidase-like_sf"/>
</dbReference>
<dbReference type="GO" id="GO:0005509">
    <property type="term" value="F:calcium ion binding"/>
    <property type="evidence" value="ECO:0007669"/>
    <property type="project" value="InterPro"/>
</dbReference>
<dbReference type="EMBL" id="PUHP01000173">
    <property type="protein sequence ID" value="TQN72426.1"/>
    <property type="molecule type" value="Genomic_DNA"/>
</dbReference>
<dbReference type="InterPro" id="IPR050749">
    <property type="entry name" value="Glycosyl_Hydrolase_47"/>
</dbReference>
<feature type="compositionally biased region" description="Basic and acidic residues" evidence="10">
    <location>
        <begin position="106"/>
        <end position="119"/>
    </location>
</feature>
<keyword evidence="4 9" id="KW-0378">Hydrolase</keyword>
<dbReference type="UniPathway" id="UPA00378"/>
<evidence type="ECO:0000256" key="2">
    <source>
        <dbReference type="ARBA" id="ARBA00004922"/>
    </source>
</evidence>
<dbReference type="PANTHER" id="PTHR11742">
    <property type="entry name" value="MANNOSYL-OLIGOSACCHARIDE ALPHA-1,2-MANNOSIDASE-RELATED"/>
    <property type="match status" value="1"/>
</dbReference>
<sequence length="611" mass="69102">MITIRRHRPARLPIYLAIALTLLFLWHTGLPVGWGTGDIIYNGIHFRKSGYDWGSLTLEYPLEKPLRTPPAGTPRDLPQVQYDFEGGSSSSSSKNGRGEKKKSKKLSHDEDRDQERAKQIDSRRAAVVHAFRRSWASYVDHAWTWDELTPVSGRGKNTFGGWAASMVDGLDSLWIMGMHDEFHRAVRAVAQLDWSNTTETAANMFETTIRHLGGLIGAYDLSGEPALLAKAVELGDMLYMGFDTPNRMPPFWFKFSDAKYGRQKVGERESSAAGCSLSMEFTRLSQLTGDPKYYDATERVKEFLVKTQDKSKLPGMWPMFMNYREEKVDDSSFSIGAQADSLYEYLPKMHALLGGLDDEYEKLTRSSFDAIDKHILFRPILPNVTDILVPGNAFAHATSVDLTPEAQHLGCFAGAMYGLAGKLLGRNSYVTIGEKISRGCAWAYKVFPTGIMPEIMTFHHCAEPDHGACEWDEKKHGRPGVPGGVKQVRDGRYMLRPEAIESIFYMYRITGDDEWRDVAWDMFQAIQRATETPLAYSAIDNVNVQPGDTTKTDSMESFWFAETLKYFYLIFSPPDVLSLDDWVLNTEAHPFKRPKRMDHVETEAEIRGQSK</sequence>
<evidence type="ECO:0000256" key="4">
    <source>
        <dbReference type="ARBA" id="ARBA00022801"/>
    </source>
</evidence>
<proteinExistence type="inferred from homology"/>
<evidence type="ECO:0000313" key="12">
    <source>
        <dbReference type="EMBL" id="TQN72426.1"/>
    </source>
</evidence>
<evidence type="ECO:0000256" key="3">
    <source>
        <dbReference type="ARBA" id="ARBA00007658"/>
    </source>
</evidence>
<evidence type="ECO:0000256" key="6">
    <source>
        <dbReference type="PIRSR" id="PIRSR601382-1"/>
    </source>
</evidence>
<name>A0A5Q4C0U4_9PEZI</name>
<evidence type="ECO:0000313" key="13">
    <source>
        <dbReference type="Proteomes" id="UP000326340"/>
    </source>
</evidence>
<gene>
    <name evidence="12" type="ORF">CSHISOI_03055</name>
</gene>
<evidence type="ECO:0000256" key="5">
    <source>
        <dbReference type="ARBA" id="ARBA00023157"/>
    </source>
</evidence>
<dbReference type="PANTHER" id="PTHR11742:SF89">
    <property type="entry name" value="ALPHA-1,2-MANNOSIDASE"/>
    <property type="match status" value="1"/>
</dbReference>
<dbReference type="InterPro" id="IPR001382">
    <property type="entry name" value="Glyco_hydro_47"/>
</dbReference>
<dbReference type="GO" id="GO:0016020">
    <property type="term" value="C:membrane"/>
    <property type="evidence" value="ECO:0007669"/>
    <property type="project" value="InterPro"/>
</dbReference>
<feature type="compositionally biased region" description="Low complexity" evidence="10">
    <location>
        <begin position="86"/>
        <end position="95"/>
    </location>
</feature>
<evidence type="ECO:0000256" key="9">
    <source>
        <dbReference type="RuleBase" id="RU361193"/>
    </source>
</evidence>
<evidence type="ECO:0000256" key="10">
    <source>
        <dbReference type="SAM" id="MobiDB-lite"/>
    </source>
</evidence>
<reference evidence="12 13" key="1">
    <citation type="journal article" date="2019" name="Sci. Rep.">
        <title>Colletotrichum shisoi sp. nov., an anthracnose pathogen of Perilla frutescens in Japan: molecular phylogenetic, morphological and genomic evidence.</title>
        <authorList>
            <person name="Gan P."/>
            <person name="Tsushima A."/>
            <person name="Hiroyama R."/>
            <person name="Narusaka M."/>
            <person name="Takano Y."/>
            <person name="Narusaka Y."/>
            <person name="Kawaradani M."/>
            <person name="Damm U."/>
            <person name="Shirasu K."/>
        </authorList>
    </citation>
    <scope>NUCLEOTIDE SEQUENCE [LARGE SCALE GENOMIC DNA]</scope>
    <source>
        <strain evidence="12 13">PG-2018a</strain>
    </source>
</reference>
<dbReference type="GO" id="GO:0004571">
    <property type="term" value="F:mannosyl-oligosaccharide 1,2-alpha-mannosidase activity"/>
    <property type="evidence" value="ECO:0007669"/>
    <property type="project" value="InterPro"/>
</dbReference>
<keyword evidence="7" id="KW-0479">Metal-binding</keyword>
<feature type="active site" evidence="6">
    <location>
        <position position="340"/>
    </location>
</feature>
<dbReference type="InterPro" id="IPR036026">
    <property type="entry name" value="Seven-hairpin_glycosidases"/>
</dbReference>
<dbReference type="OrthoDB" id="8118055at2759"/>
<keyword evidence="11" id="KW-0472">Membrane</keyword>
<dbReference type="SUPFAM" id="SSF48225">
    <property type="entry name" value="Seven-hairpin glycosidases"/>
    <property type="match status" value="1"/>
</dbReference>